<dbReference type="GO" id="GO:0020037">
    <property type="term" value="F:heme binding"/>
    <property type="evidence" value="ECO:0007669"/>
    <property type="project" value="InterPro"/>
</dbReference>
<dbReference type="InterPro" id="IPR036396">
    <property type="entry name" value="Cyt_P450_sf"/>
</dbReference>
<accession>V9MH57</accession>
<keyword evidence="5 7" id="KW-0408">Iron</keyword>
<evidence type="ECO:0000256" key="6">
    <source>
        <dbReference type="ARBA" id="ARBA00023033"/>
    </source>
</evidence>
<dbReference type="GO" id="GO:0005506">
    <property type="term" value="F:iron ion binding"/>
    <property type="evidence" value="ECO:0007669"/>
    <property type="project" value="InterPro"/>
</dbReference>
<comment type="cofactor">
    <cofactor evidence="1 7">
        <name>heme</name>
        <dbReference type="ChEBI" id="CHEBI:30413"/>
    </cofactor>
</comment>
<reference evidence="10" key="1">
    <citation type="submission" date="2012-11" db="EMBL/GenBank/DDBJ databases">
        <title>Overexpression of P450 genes, are associated with resistance to acaricides in citrus red mite, Panonychus citri.</title>
        <authorList>
            <person name="Ding T."/>
        </authorList>
    </citation>
    <scope>NUCLEOTIDE SEQUENCE</scope>
</reference>
<dbReference type="InterPro" id="IPR017972">
    <property type="entry name" value="Cyt_P450_CS"/>
</dbReference>
<dbReference type="SUPFAM" id="SSF48264">
    <property type="entry name" value="Cytochrome P450"/>
    <property type="match status" value="1"/>
</dbReference>
<dbReference type="PROSITE" id="PS00086">
    <property type="entry name" value="CYTOCHROME_P450"/>
    <property type="match status" value="1"/>
</dbReference>
<comment type="similarity">
    <text evidence="2 8">Belongs to the cytochrome P450 family.</text>
</comment>
<evidence type="ECO:0000256" key="3">
    <source>
        <dbReference type="ARBA" id="ARBA00022723"/>
    </source>
</evidence>
<evidence type="ECO:0000256" key="4">
    <source>
        <dbReference type="ARBA" id="ARBA00023002"/>
    </source>
</evidence>
<dbReference type="PRINTS" id="PR00385">
    <property type="entry name" value="P450"/>
</dbReference>
<dbReference type="PANTHER" id="PTHR24300">
    <property type="entry name" value="CYTOCHROME P450 508A4-RELATED"/>
    <property type="match status" value="1"/>
</dbReference>
<keyword evidence="9" id="KW-0812">Transmembrane</keyword>
<evidence type="ECO:0000256" key="7">
    <source>
        <dbReference type="PIRSR" id="PIRSR602401-1"/>
    </source>
</evidence>
<proteinExistence type="evidence at transcript level"/>
<evidence type="ECO:0000256" key="2">
    <source>
        <dbReference type="ARBA" id="ARBA00010617"/>
    </source>
</evidence>
<dbReference type="PRINTS" id="PR00463">
    <property type="entry name" value="EP450I"/>
</dbReference>
<name>V9MH57_PANCT</name>
<evidence type="ECO:0000313" key="10">
    <source>
        <dbReference type="EMBL" id="AGG35984.1"/>
    </source>
</evidence>
<evidence type="ECO:0000256" key="5">
    <source>
        <dbReference type="ARBA" id="ARBA00023004"/>
    </source>
</evidence>
<dbReference type="Pfam" id="PF00067">
    <property type="entry name" value="p450"/>
    <property type="match status" value="1"/>
</dbReference>
<gene>
    <name evidence="10" type="primary">CYP392A24</name>
</gene>
<keyword evidence="9" id="KW-0472">Membrane</keyword>
<dbReference type="GO" id="GO:0006082">
    <property type="term" value="P:organic acid metabolic process"/>
    <property type="evidence" value="ECO:0007669"/>
    <property type="project" value="TreeGrafter"/>
</dbReference>
<dbReference type="InterPro" id="IPR002401">
    <property type="entry name" value="Cyt_P450_E_grp-I"/>
</dbReference>
<dbReference type="SMR" id="V9MH57"/>
<organism evidence="10">
    <name type="scientific">Panonychus citri</name>
    <name type="common">Citrus red mite</name>
    <name type="synonym">Tetranychus citri</name>
    <dbReference type="NCBI Taxonomy" id="50023"/>
    <lineage>
        <taxon>Eukaryota</taxon>
        <taxon>Metazoa</taxon>
        <taxon>Ecdysozoa</taxon>
        <taxon>Arthropoda</taxon>
        <taxon>Chelicerata</taxon>
        <taxon>Arachnida</taxon>
        <taxon>Acari</taxon>
        <taxon>Acariformes</taxon>
        <taxon>Trombidiformes</taxon>
        <taxon>Prostigmata</taxon>
        <taxon>Eleutherengona</taxon>
        <taxon>Raphignathae</taxon>
        <taxon>Tetranychoidea</taxon>
        <taxon>Tetranychidae</taxon>
        <taxon>Panonychus</taxon>
    </lineage>
</organism>
<dbReference type="FunFam" id="1.10.630.10:FF:000036">
    <property type="entry name" value="CYtochrome P450 family"/>
    <property type="match status" value="1"/>
</dbReference>
<evidence type="ECO:0000256" key="9">
    <source>
        <dbReference type="SAM" id="Phobius"/>
    </source>
</evidence>
<dbReference type="GO" id="GO:0016712">
    <property type="term" value="F:oxidoreductase activity, acting on paired donors, with incorporation or reduction of molecular oxygen, reduced flavin or flavoprotein as one donor, and incorporation of one atom of oxygen"/>
    <property type="evidence" value="ECO:0007669"/>
    <property type="project" value="TreeGrafter"/>
</dbReference>
<keyword evidence="3 7" id="KW-0479">Metal-binding</keyword>
<dbReference type="GO" id="GO:0005737">
    <property type="term" value="C:cytoplasm"/>
    <property type="evidence" value="ECO:0007669"/>
    <property type="project" value="TreeGrafter"/>
</dbReference>
<dbReference type="Gene3D" id="1.10.630.10">
    <property type="entry name" value="Cytochrome P450"/>
    <property type="match status" value="1"/>
</dbReference>
<feature type="binding site" description="axial binding residue" evidence="7">
    <location>
        <position position="444"/>
    </location>
    <ligand>
        <name>heme</name>
        <dbReference type="ChEBI" id="CHEBI:30413"/>
    </ligand>
    <ligandPart>
        <name>Fe</name>
        <dbReference type="ChEBI" id="CHEBI:18248"/>
    </ligandPart>
</feature>
<sequence length="501" mass="57533">MSLLDYFDVSSLPLLAVALALALMLMINSIITSINRRRKLPPGPWGLPIVGYLPFINDDSYLFFDRLAKKYGPVFSLRLGQHDVVVICDWEHLKLAFADESLLARPLSTFKPGDVPSFMEMSGDIWREHRRLSLHILRDVGFGKSAMENLITKEINQFLPTLEGRNVDFIKKVQPSVANIISSFLFGKASDYSDPLKIQLDTNVERVAQALRFASLQAFLPWMIKILAFFGFTNFEKFKKGIAAIESVIQKHVDDHVAKDKDSHEIVDYIDGYLQEHERRKIKGEDDNMFNLHILRRNATVFFGAGSETITSTLSWGMMFLAARPEYQEKIRDEISEVIGYERDPNYTDRNQMPFTMAFLYEVQRTGSVIATNLLRRATSDTKIGNFFIPKEATVVFNLWSIHREEKLWPDPERFDPNRFLTDNGTKAFKPPYLVPFSSGKRNCPGESLANVELFLYTVSILQRYRIKPEKIDSDLLSEAVYGIARRPKHLPPLTFEKFKP</sequence>
<dbReference type="PANTHER" id="PTHR24300:SF375">
    <property type="entry name" value="CYTOCHROME P450 FAMILY"/>
    <property type="match status" value="1"/>
</dbReference>
<dbReference type="EMBL" id="KC201277">
    <property type="protein sequence ID" value="AGG35984.1"/>
    <property type="molecule type" value="mRNA"/>
</dbReference>
<dbReference type="GO" id="GO:0006805">
    <property type="term" value="P:xenobiotic metabolic process"/>
    <property type="evidence" value="ECO:0007669"/>
    <property type="project" value="TreeGrafter"/>
</dbReference>
<dbReference type="OrthoDB" id="1055148at2759"/>
<evidence type="ECO:0000256" key="1">
    <source>
        <dbReference type="ARBA" id="ARBA00001971"/>
    </source>
</evidence>
<feature type="transmembrane region" description="Helical" evidence="9">
    <location>
        <begin position="12"/>
        <end position="31"/>
    </location>
</feature>
<keyword evidence="4 8" id="KW-0560">Oxidoreductase</keyword>
<keyword evidence="7 8" id="KW-0349">Heme</keyword>
<dbReference type="AlphaFoldDB" id="V9MH57"/>
<dbReference type="InterPro" id="IPR001128">
    <property type="entry name" value="Cyt_P450"/>
</dbReference>
<keyword evidence="9" id="KW-1133">Transmembrane helix</keyword>
<keyword evidence="6 8" id="KW-0503">Monooxygenase</keyword>
<evidence type="ECO:0000256" key="8">
    <source>
        <dbReference type="RuleBase" id="RU000461"/>
    </source>
</evidence>
<dbReference type="InterPro" id="IPR050182">
    <property type="entry name" value="Cytochrome_P450_fam2"/>
</dbReference>
<protein>
    <submittedName>
        <fullName evidence="10">Cytochrome P450 monooxygenase</fullName>
    </submittedName>
</protein>